<protein>
    <submittedName>
        <fullName evidence="2">Uncharacterized protein</fullName>
    </submittedName>
</protein>
<dbReference type="EMBL" id="ANOH01000164">
    <property type="protein sequence ID" value="EMI56181.1"/>
    <property type="molecule type" value="Genomic_DNA"/>
</dbReference>
<organism evidence="2 3">
    <name type="scientific">Rhodopirellula sallentina SM41</name>
    <dbReference type="NCBI Taxonomy" id="1263870"/>
    <lineage>
        <taxon>Bacteria</taxon>
        <taxon>Pseudomonadati</taxon>
        <taxon>Planctomycetota</taxon>
        <taxon>Planctomycetia</taxon>
        <taxon>Pirellulales</taxon>
        <taxon>Pirellulaceae</taxon>
        <taxon>Rhodopirellula</taxon>
    </lineage>
</organism>
<accession>M5UEA1</accession>
<evidence type="ECO:0000313" key="3">
    <source>
        <dbReference type="Proteomes" id="UP000011885"/>
    </source>
</evidence>
<dbReference type="PATRIC" id="fig|1263870.3.peg.2529"/>
<dbReference type="Proteomes" id="UP000011885">
    <property type="component" value="Unassembled WGS sequence"/>
</dbReference>
<dbReference type="AlphaFoldDB" id="M5UEA1"/>
<feature type="region of interest" description="Disordered" evidence="1">
    <location>
        <begin position="11"/>
        <end position="68"/>
    </location>
</feature>
<evidence type="ECO:0000256" key="1">
    <source>
        <dbReference type="SAM" id="MobiDB-lite"/>
    </source>
</evidence>
<gene>
    <name evidence="2" type="ORF">RSSM_02378</name>
</gene>
<comment type="caution">
    <text evidence="2">The sequence shown here is derived from an EMBL/GenBank/DDBJ whole genome shotgun (WGS) entry which is preliminary data.</text>
</comment>
<feature type="compositionally biased region" description="Basic residues" evidence="1">
    <location>
        <begin position="41"/>
        <end position="52"/>
    </location>
</feature>
<sequence length="68" mass="7303">MLGGGFSLRFAAPAGSDFADSNGFRGHQSPPSDAGQSMVRKTNRKHENRPRPRMCSQRVKAPTHGGGH</sequence>
<name>M5UEA1_9BACT</name>
<keyword evidence="3" id="KW-1185">Reference proteome</keyword>
<proteinExistence type="predicted"/>
<evidence type="ECO:0000313" key="2">
    <source>
        <dbReference type="EMBL" id="EMI56181.1"/>
    </source>
</evidence>
<reference evidence="2 3" key="1">
    <citation type="journal article" date="2013" name="Mar. Genomics">
        <title>Expression of sulfatases in Rhodopirellula baltica and the diversity of sulfatases in the genus Rhodopirellula.</title>
        <authorList>
            <person name="Wegner C.E."/>
            <person name="Richter-Heitmann T."/>
            <person name="Klindworth A."/>
            <person name="Klockow C."/>
            <person name="Richter M."/>
            <person name="Achstetter T."/>
            <person name="Glockner F.O."/>
            <person name="Harder J."/>
        </authorList>
    </citation>
    <scope>NUCLEOTIDE SEQUENCE [LARGE SCALE GENOMIC DNA]</scope>
    <source>
        <strain evidence="2 3">SM41</strain>
    </source>
</reference>